<keyword evidence="3" id="KW-0479">Metal-binding</keyword>
<evidence type="ECO:0000256" key="2">
    <source>
        <dbReference type="ARBA" id="ARBA00022670"/>
    </source>
</evidence>
<evidence type="ECO:0000256" key="4">
    <source>
        <dbReference type="ARBA" id="ARBA00022801"/>
    </source>
</evidence>
<evidence type="ECO:0008006" key="11">
    <source>
        <dbReference type="Google" id="ProtNLM"/>
    </source>
</evidence>
<dbReference type="GO" id="GO:0046872">
    <property type="term" value="F:metal ion binding"/>
    <property type="evidence" value="ECO:0007669"/>
    <property type="project" value="UniProtKB-KW"/>
</dbReference>
<dbReference type="RefSeq" id="XP_060294078.1">
    <property type="nucleotide sequence ID" value="XM_060434511.1"/>
</dbReference>
<dbReference type="AlphaFoldDB" id="A0AA40AB94"/>
<evidence type="ECO:0000256" key="3">
    <source>
        <dbReference type="ARBA" id="ARBA00022723"/>
    </source>
</evidence>
<dbReference type="Pfam" id="PF01447">
    <property type="entry name" value="Peptidase_M4"/>
    <property type="match status" value="1"/>
</dbReference>
<dbReference type="GeneID" id="85317781"/>
<name>A0AA40AB94_9PEZI</name>
<dbReference type="Gene3D" id="1.10.390.10">
    <property type="entry name" value="Neutral Protease Domain 2"/>
    <property type="match status" value="1"/>
</dbReference>
<dbReference type="Gene3D" id="3.10.170.10">
    <property type="match status" value="1"/>
</dbReference>
<comment type="caution">
    <text evidence="9">The sequence shown here is derived from an EMBL/GenBank/DDBJ whole genome shotgun (WGS) entry which is preliminary data.</text>
</comment>
<dbReference type="SUPFAM" id="SSF55486">
    <property type="entry name" value="Metalloproteases ('zincins'), catalytic domain"/>
    <property type="match status" value="1"/>
</dbReference>
<dbReference type="Pfam" id="PF02868">
    <property type="entry name" value="Peptidase_M4_C"/>
    <property type="match status" value="1"/>
</dbReference>
<keyword evidence="2" id="KW-0645">Protease</keyword>
<keyword evidence="6" id="KW-0482">Metalloprotease</keyword>
<dbReference type="PRINTS" id="PR00730">
    <property type="entry name" value="THERMOLYSIN"/>
</dbReference>
<evidence type="ECO:0000256" key="1">
    <source>
        <dbReference type="ARBA" id="ARBA00009388"/>
    </source>
</evidence>
<reference evidence="9" key="1">
    <citation type="submission" date="2023-06" db="EMBL/GenBank/DDBJ databases">
        <title>Genome-scale phylogeny and comparative genomics of the fungal order Sordariales.</title>
        <authorList>
            <consortium name="Lawrence Berkeley National Laboratory"/>
            <person name="Hensen N."/>
            <person name="Bonometti L."/>
            <person name="Westerberg I."/>
            <person name="Brannstrom I.O."/>
            <person name="Guillou S."/>
            <person name="Cros-Aarteil S."/>
            <person name="Calhoun S."/>
            <person name="Haridas S."/>
            <person name="Kuo A."/>
            <person name="Mondo S."/>
            <person name="Pangilinan J."/>
            <person name="Riley R."/>
            <person name="LaButti K."/>
            <person name="Andreopoulos B."/>
            <person name="Lipzen A."/>
            <person name="Chen C."/>
            <person name="Yanf M."/>
            <person name="Daum C."/>
            <person name="Ng V."/>
            <person name="Clum A."/>
            <person name="Steindorff A."/>
            <person name="Ohm R."/>
            <person name="Martin F."/>
            <person name="Silar P."/>
            <person name="Natvig D."/>
            <person name="Lalanne C."/>
            <person name="Gautier V."/>
            <person name="Ament-velasquez S.L."/>
            <person name="Kruys A."/>
            <person name="Hutchinson M.I."/>
            <person name="Powell A.J."/>
            <person name="Barry K."/>
            <person name="Miller A.N."/>
            <person name="Grigoriev I.V."/>
            <person name="Debuchy R."/>
            <person name="Gladieux P."/>
            <person name="Thoren M.H."/>
            <person name="Johannesson H."/>
        </authorList>
    </citation>
    <scope>NUCLEOTIDE SEQUENCE</scope>
    <source>
        <strain evidence="9">SMH2392-1A</strain>
    </source>
</reference>
<dbReference type="PANTHER" id="PTHR43579:SF1">
    <property type="entry name" value="NEUTRAL METALLOPROTEINASE"/>
    <property type="match status" value="1"/>
</dbReference>
<accession>A0AA40AB94</accession>
<dbReference type="EMBL" id="JAUIRO010000005">
    <property type="protein sequence ID" value="KAK0712755.1"/>
    <property type="molecule type" value="Genomic_DNA"/>
</dbReference>
<dbReference type="GO" id="GO:0006508">
    <property type="term" value="P:proteolysis"/>
    <property type="evidence" value="ECO:0007669"/>
    <property type="project" value="UniProtKB-KW"/>
</dbReference>
<dbReference type="InterPro" id="IPR052759">
    <property type="entry name" value="Metalloprotease_M4"/>
</dbReference>
<keyword evidence="10" id="KW-1185">Reference proteome</keyword>
<dbReference type="CDD" id="cd09597">
    <property type="entry name" value="M4_TLP"/>
    <property type="match status" value="1"/>
</dbReference>
<dbReference type="PANTHER" id="PTHR43579">
    <property type="match status" value="1"/>
</dbReference>
<feature type="domain" description="Peptidase M4 C-terminal" evidence="8">
    <location>
        <begin position="268"/>
        <end position="444"/>
    </location>
</feature>
<evidence type="ECO:0000313" key="9">
    <source>
        <dbReference type="EMBL" id="KAK0712755.1"/>
    </source>
</evidence>
<evidence type="ECO:0000256" key="6">
    <source>
        <dbReference type="ARBA" id="ARBA00023049"/>
    </source>
</evidence>
<proteinExistence type="inferred from homology"/>
<evidence type="ECO:0000256" key="5">
    <source>
        <dbReference type="ARBA" id="ARBA00022833"/>
    </source>
</evidence>
<dbReference type="InterPro" id="IPR001570">
    <property type="entry name" value="Peptidase_M4_C_domain"/>
</dbReference>
<dbReference type="Proteomes" id="UP001172101">
    <property type="component" value="Unassembled WGS sequence"/>
</dbReference>
<dbReference type="GO" id="GO:0004222">
    <property type="term" value="F:metalloendopeptidase activity"/>
    <property type="evidence" value="ECO:0007669"/>
    <property type="project" value="InterPro"/>
</dbReference>
<dbReference type="InterPro" id="IPR027268">
    <property type="entry name" value="Peptidase_M4/M1_CTD_sf"/>
</dbReference>
<feature type="domain" description="Peptidase M4" evidence="7">
    <location>
        <begin position="175"/>
        <end position="265"/>
    </location>
</feature>
<organism evidence="9 10">
    <name type="scientific">Lasiosphaeria miniovina</name>
    <dbReference type="NCBI Taxonomy" id="1954250"/>
    <lineage>
        <taxon>Eukaryota</taxon>
        <taxon>Fungi</taxon>
        <taxon>Dikarya</taxon>
        <taxon>Ascomycota</taxon>
        <taxon>Pezizomycotina</taxon>
        <taxon>Sordariomycetes</taxon>
        <taxon>Sordariomycetidae</taxon>
        <taxon>Sordariales</taxon>
        <taxon>Lasiosphaeriaceae</taxon>
        <taxon>Lasiosphaeria</taxon>
    </lineage>
</organism>
<evidence type="ECO:0000259" key="7">
    <source>
        <dbReference type="Pfam" id="PF01447"/>
    </source>
</evidence>
<evidence type="ECO:0000313" key="10">
    <source>
        <dbReference type="Proteomes" id="UP001172101"/>
    </source>
</evidence>
<dbReference type="InterPro" id="IPR013856">
    <property type="entry name" value="Peptidase_M4_domain"/>
</dbReference>
<protein>
    <recommendedName>
        <fullName evidence="11">Metalloprotease</fullName>
    </recommendedName>
</protein>
<keyword evidence="4" id="KW-0378">Hydrolase</keyword>
<gene>
    <name evidence="9" type="ORF">B0T26DRAFT_344573</name>
</gene>
<keyword evidence="5" id="KW-0862">Zinc</keyword>
<comment type="similarity">
    <text evidence="1">Belongs to the peptidase M4 family.</text>
</comment>
<sequence>MASHGYMCSIIPPYLLESLCNCEDDEVRESAHSTFALQETLHKHRHDLFAAKCASLGHQHGGHGHHGHGSAPQGIVPGALLEAVSTSDQVDDDTKEAAQKSLQLSQEVRDDRAAVAVAVATSDAAVTVSSLAAEAGPEGTETGFWRGVYDMKNKGDANKPWTFSLLPGHAVRLEGQAPSKDKAVNEAYDNALNVLQFYKKHFNYDSLDNNHMPVKSSVHFGQSLGNAFWLSSSEQMVYGDGNTFIHNFTGCIDVIGHEMTHAVTQYNSALEYKDESGALNEHLSDVFGIMVKQMVEDETAENADWLIGEGCLLPGVKGVSLRNMKNPGTAYNDPRFGADLQPASVAEVPAVMAKYGDFIRNRDYGGVHIFSGIPNRAFVLAATAFGGYSWERAGQVWWKVVTERRIGKNCTFVQFADATVDAAAELYDADAAKVVRDAWTQVGVVRTV</sequence>
<evidence type="ECO:0000259" key="8">
    <source>
        <dbReference type="Pfam" id="PF02868"/>
    </source>
</evidence>
<dbReference type="InterPro" id="IPR023612">
    <property type="entry name" value="Peptidase_M4"/>
</dbReference>